<reference evidence="2" key="1">
    <citation type="submission" date="2016-04" db="EMBL/GenBank/DDBJ databases">
        <authorList>
            <person name="Jeon C.O."/>
            <person name="Cho G.Y."/>
            <person name="Jeong H.I."/>
            <person name="Kim K.H."/>
        </authorList>
    </citation>
    <scope>NUCLEOTIDE SEQUENCE [LARGE SCALE GENOMIC DNA]</scope>
    <source>
        <strain evidence="2">LMG 1590</strain>
    </source>
</reference>
<evidence type="ECO:0000313" key="1">
    <source>
        <dbReference type="EMBL" id="AOW47177.1"/>
    </source>
</evidence>
<sequence length="124" mass="14282">MTKKLKILGPYTPEHEGPFCTRDGIPVELKIRDGRSICPLQGYIGDEKILTKWWSDGRYTRACEMSLDLMNAREVPVAREFWVNEYARGFGALNTTREEALRTRDLCQFSHIIHVREVLPGEGE</sequence>
<organism evidence="1 2">
    <name type="scientific">Acetobacter ascendens</name>
    <dbReference type="NCBI Taxonomy" id="481146"/>
    <lineage>
        <taxon>Bacteria</taxon>
        <taxon>Pseudomonadati</taxon>
        <taxon>Pseudomonadota</taxon>
        <taxon>Alphaproteobacteria</taxon>
        <taxon>Acetobacterales</taxon>
        <taxon>Acetobacteraceae</taxon>
        <taxon>Acetobacter</taxon>
    </lineage>
</organism>
<proteinExistence type="predicted"/>
<dbReference type="KEGG" id="aasc:A4S02_10795"/>
<evidence type="ECO:0000313" key="2">
    <source>
        <dbReference type="Proteomes" id="UP000175973"/>
    </source>
</evidence>
<dbReference type="RefSeq" id="WP_070323779.1">
    <property type="nucleotide sequence ID" value="NZ_CP015164.1"/>
</dbReference>
<dbReference type="AlphaFoldDB" id="A0A1D8QXV5"/>
<dbReference type="EMBL" id="CP015164">
    <property type="protein sequence ID" value="AOW47177.1"/>
    <property type="molecule type" value="Genomic_DNA"/>
</dbReference>
<dbReference type="Proteomes" id="UP000175973">
    <property type="component" value="Chromosome"/>
</dbReference>
<accession>A0A1D8QXV5</accession>
<gene>
    <name evidence="1" type="ORF">A4S02_10795</name>
</gene>
<keyword evidence="2" id="KW-1185">Reference proteome</keyword>
<protein>
    <submittedName>
        <fullName evidence="1">Uncharacterized protein</fullName>
    </submittedName>
</protein>
<name>A0A1D8QXV5_9PROT</name>